<dbReference type="Pfam" id="PF12089">
    <property type="entry name" value="DUF3566"/>
    <property type="match status" value="1"/>
</dbReference>
<feature type="compositionally biased region" description="Low complexity" evidence="1">
    <location>
        <begin position="91"/>
        <end position="106"/>
    </location>
</feature>
<dbReference type="RefSeq" id="WP_344995637.1">
    <property type="nucleotide sequence ID" value="NZ_BAABCD010000052.1"/>
</dbReference>
<keyword evidence="5" id="KW-1185">Reference proteome</keyword>
<gene>
    <name evidence="4" type="ORF">ACFO7U_07850</name>
</gene>
<dbReference type="Proteomes" id="UP001595836">
    <property type="component" value="Unassembled WGS sequence"/>
</dbReference>
<comment type="caution">
    <text evidence="4">The sequence shown here is derived from an EMBL/GenBank/DDBJ whole genome shotgun (WGS) entry which is preliminary data.</text>
</comment>
<keyword evidence="2" id="KW-0812">Transmembrane</keyword>
<evidence type="ECO:0000313" key="4">
    <source>
        <dbReference type="EMBL" id="MFC4754692.1"/>
    </source>
</evidence>
<evidence type="ECO:0000313" key="5">
    <source>
        <dbReference type="Proteomes" id="UP001595836"/>
    </source>
</evidence>
<feature type="domain" description="DUF3566" evidence="3">
    <location>
        <begin position="116"/>
        <end position="226"/>
    </location>
</feature>
<name>A0ABV9PNI9_9ACTN</name>
<proteinExistence type="predicted"/>
<dbReference type="InterPro" id="IPR021949">
    <property type="entry name" value="DUF3566_TM"/>
</dbReference>
<organism evidence="4 5">
    <name type="scientific">Dietzia aurantiaca</name>
    <dbReference type="NCBI Taxonomy" id="983873"/>
    <lineage>
        <taxon>Bacteria</taxon>
        <taxon>Bacillati</taxon>
        <taxon>Actinomycetota</taxon>
        <taxon>Actinomycetes</taxon>
        <taxon>Mycobacteriales</taxon>
        <taxon>Dietziaceae</taxon>
        <taxon>Dietzia</taxon>
    </lineage>
</organism>
<feature type="transmembrane region" description="Helical" evidence="2">
    <location>
        <begin position="127"/>
        <end position="153"/>
    </location>
</feature>
<evidence type="ECO:0000256" key="1">
    <source>
        <dbReference type="SAM" id="MobiDB-lite"/>
    </source>
</evidence>
<dbReference type="EMBL" id="JBHSHP010000020">
    <property type="protein sequence ID" value="MFC4754692.1"/>
    <property type="molecule type" value="Genomic_DNA"/>
</dbReference>
<feature type="compositionally biased region" description="Polar residues" evidence="1">
    <location>
        <begin position="61"/>
        <end position="70"/>
    </location>
</feature>
<evidence type="ECO:0000256" key="2">
    <source>
        <dbReference type="SAM" id="Phobius"/>
    </source>
</evidence>
<keyword evidence="2" id="KW-1133">Transmembrane helix</keyword>
<evidence type="ECO:0000259" key="3">
    <source>
        <dbReference type="Pfam" id="PF12089"/>
    </source>
</evidence>
<feature type="transmembrane region" description="Helical" evidence="2">
    <location>
        <begin position="183"/>
        <end position="209"/>
    </location>
</feature>
<reference evidence="5" key="1">
    <citation type="journal article" date="2019" name="Int. J. Syst. Evol. Microbiol.">
        <title>The Global Catalogue of Microorganisms (GCM) 10K type strain sequencing project: providing services to taxonomists for standard genome sequencing and annotation.</title>
        <authorList>
            <consortium name="The Broad Institute Genomics Platform"/>
            <consortium name="The Broad Institute Genome Sequencing Center for Infectious Disease"/>
            <person name="Wu L."/>
            <person name="Ma J."/>
        </authorList>
    </citation>
    <scope>NUCLEOTIDE SEQUENCE [LARGE SCALE GENOMIC DNA]</scope>
    <source>
        <strain evidence="5">JCM 11882</strain>
    </source>
</reference>
<feature type="compositionally biased region" description="Low complexity" evidence="1">
    <location>
        <begin position="16"/>
        <end position="57"/>
    </location>
</feature>
<protein>
    <submittedName>
        <fullName evidence="4">DUF3566 domain-containing protein</fullName>
    </submittedName>
</protein>
<sequence>MTEPTDPAASGPTPKGSAPAPGYGASGDTSATASSAGSTASTPAFSSSSDPSPGAPAVAPTDTTPSSAETTRFPAATQHRAEGGFGGVSTAPSGGAAGRAAPIISPTDRRGPLESVLVLRRIDPWSAFTTVLGLMFALYLVWMVAIGVTYLLLSGMGVWDRLGGLLSGVAGDESASVIGPSTIFLYSGGVGLLNVLLLSILCTLAVFIYNLAAGLTGGGVQVTLADRRN</sequence>
<keyword evidence="2" id="KW-0472">Membrane</keyword>
<feature type="region of interest" description="Disordered" evidence="1">
    <location>
        <begin position="1"/>
        <end position="106"/>
    </location>
</feature>
<accession>A0ABV9PNI9</accession>